<reference evidence="2 3" key="1">
    <citation type="submission" date="2016-10" db="EMBL/GenBank/DDBJ databases">
        <authorList>
            <person name="de Groot N.N."/>
        </authorList>
    </citation>
    <scope>NUCLEOTIDE SEQUENCE [LARGE SCALE GENOMIC DNA]</scope>
    <source>
        <strain evidence="2 3">DSM 21633</strain>
    </source>
</reference>
<protein>
    <submittedName>
        <fullName evidence="2">Uncharacterized protein</fullName>
    </submittedName>
</protein>
<sequence length="154" mass="17831">MEQKPNKFEVLLWSIFLPGLGQILNQKLVKGFVLVILVIIVNYKSKLNLVIFSSFNGELSKAILMTDYQWLLFCPCLYMFAIWDAYKEAEGEVSVLGYIPFVMTAYFAVVGLIFFLNFRSIWEDIRAIIHDNTVCYNRYPDGINGKKNCNKYNS</sequence>
<keyword evidence="1" id="KW-0812">Transmembrane</keyword>
<name>A0A1H9IKN9_9BACI</name>
<proteinExistence type="predicted"/>
<evidence type="ECO:0000313" key="2">
    <source>
        <dbReference type="EMBL" id="SEQ75173.1"/>
    </source>
</evidence>
<organism evidence="2 3">
    <name type="scientific">Piscibacillus halophilus</name>
    <dbReference type="NCBI Taxonomy" id="571933"/>
    <lineage>
        <taxon>Bacteria</taxon>
        <taxon>Bacillati</taxon>
        <taxon>Bacillota</taxon>
        <taxon>Bacilli</taxon>
        <taxon>Bacillales</taxon>
        <taxon>Bacillaceae</taxon>
        <taxon>Piscibacillus</taxon>
    </lineage>
</organism>
<dbReference type="EMBL" id="FOES01000025">
    <property type="protein sequence ID" value="SEQ75173.1"/>
    <property type="molecule type" value="Genomic_DNA"/>
</dbReference>
<dbReference type="Proteomes" id="UP000199427">
    <property type="component" value="Unassembled WGS sequence"/>
</dbReference>
<dbReference type="RefSeq" id="WP_256205299.1">
    <property type="nucleotide sequence ID" value="NZ_FOES01000025.1"/>
</dbReference>
<accession>A0A1H9IKN9</accession>
<gene>
    <name evidence="2" type="ORF">SAMN05216362_12532</name>
</gene>
<dbReference type="STRING" id="571933.SAMN05216362_12532"/>
<keyword evidence="1" id="KW-0472">Membrane</keyword>
<feature type="transmembrane region" description="Helical" evidence="1">
    <location>
        <begin position="95"/>
        <end position="116"/>
    </location>
</feature>
<keyword evidence="1" id="KW-1133">Transmembrane helix</keyword>
<evidence type="ECO:0000256" key="1">
    <source>
        <dbReference type="SAM" id="Phobius"/>
    </source>
</evidence>
<evidence type="ECO:0000313" key="3">
    <source>
        <dbReference type="Proteomes" id="UP000199427"/>
    </source>
</evidence>
<keyword evidence="3" id="KW-1185">Reference proteome</keyword>
<feature type="transmembrane region" description="Helical" evidence="1">
    <location>
        <begin position="63"/>
        <end position="83"/>
    </location>
</feature>
<feature type="transmembrane region" description="Helical" evidence="1">
    <location>
        <begin position="31"/>
        <end position="51"/>
    </location>
</feature>
<dbReference type="AlphaFoldDB" id="A0A1H9IKN9"/>